<proteinExistence type="predicted"/>
<dbReference type="AlphaFoldDB" id="A0A438HS76"/>
<protein>
    <submittedName>
        <fullName evidence="1">Uncharacterized protein</fullName>
    </submittedName>
</protein>
<evidence type="ECO:0000313" key="2">
    <source>
        <dbReference type="Proteomes" id="UP000288805"/>
    </source>
</evidence>
<accession>A0A438HS76</accession>
<dbReference type="EMBL" id="QGNW01000185">
    <property type="protein sequence ID" value="RVW87321.1"/>
    <property type="molecule type" value="Genomic_DNA"/>
</dbReference>
<name>A0A438HS76_VITVI</name>
<comment type="caution">
    <text evidence="1">The sequence shown here is derived from an EMBL/GenBank/DDBJ whole genome shotgun (WGS) entry which is preliminary data.</text>
</comment>
<evidence type="ECO:0000313" key="1">
    <source>
        <dbReference type="EMBL" id="RVW87321.1"/>
    </source>
</evidence>
<dbReference type="Proteomes" id="UP000288805">
    <property type="component" value="Unassembled WGS sequence"/>
</dbReference>
<gene>
    <name evidence="1" type="ORF">CK203_037235</name>
</gene>
<sequence>MLSKDCRVHHQQIESSALMTKNNLQPGKNNNNSRTSRQGERMWLITVVTMDTQGYMLGDSWKTCKLGSPGDRLKVRFSSSIKPRQARNRFFNTTSIYKFINFVQQAQFGNHLALTSLVHSKEPWIIDLDASDRMTGPVNREDDWQF</sequence>
<organism evidence="1 2">
    <name type="scientific">Vitis vinifera</name>
    <name type="common">Grape</name>
    <dbReference type="NCBI Taxonomy" id="29760"/>
    <lineage>
        <taxon>Eukaryota</taxon>
        <taxon>Viridiplantae</taxon>
        <taxon>Streptophyta</taxon>
        <taxon>Embryophyta</taxon>
        <taxon>Tracheophyta</taxon>
        <taxon>Spermatophyta</taxon>
        <taxon>Magnoliopsida</taxon>
        <taxon>eudicotyledons</taxon>
        <taxon>Gunneridae</taxon>
        <taxon>Pentapetalae</taxon>
        <taxon>rosids</taxon>
        <taxon>Vitales</taxon>
        <taxon>Vitaceae</taxon>
        <taxon>Viteae</taxon>
        <taxon>Vitis</taxon>
    </lineage>
</organism>
<reference evidence="1 2" key="1">
    <citation type="journal article" date="2018" name="PLoS Genet.">
        <title>Population sequencing reveals clonal diversity and ancestral inbreeding in the grapevine cultivar Chardonnay.</title>
        <authorList>
            <person name="Roach M.J."/>
            <person name="Johnson D.L."/>
            <person name="Bohlmann J."/>
            <person name="van Vuuren H.J."/>
            <person name="Jones S.J."/>
            <person name="Pretorius I.S."/>
            <person name="Schmidt S.A."/>
            <person name="Borneman A.R."/>
        </authorList>
    </citation>
    <scope>NUCLEOTIDE SEQUENCE [LARGE SCALE GENOMIC DNA]</scope>
    <source>
        <strain evidence="2">cv. Chardonnay</strain>
        <tissue evidence="1">Leaf</tissue>
    </source>
</reference>